<keyword evidence="8" id="KW-1185">Reference proteome</keyword>
<dbReference type="InterPro" id="IPR016130">
    <property type="entry name" value="Tyr_Pase_AS"/>
</dbReference>
<evidence type="ECO:0000256" key="2">
    <source>
        <dbReference type="ARBA" id="ARBA00022801"/>
    </source>
</evidence>
<keyword evidence="2" id="KW-0378">Hydrolase</keyword>
<evidence type="ECO:0000259" key="5">
    <source>
        <dbReference type="PROSITE" id="PS50054"/>
    </source>
</evidence>
<dbReference type="SMART" id="SM00195">
    <property type="entry name" value="DSPc"/>
    <property type="match status" value="1"/>
</dbReference>
<dbReference type="Pfam" id="PF00782">
    <property type="entry name" value="DSPc"/>
    <property type="match status" value="1"/>
</dbReference>
<keyword evidence="3" id="KW-0904">Protein phosphatase</keyword>
<protein>
    <recommendedName>
        <fullName evidence="9">Protein-tyrosine-phosphatase</fullName>
    </recommendedName>
</protein>
<dbReference type="GO" id="GO:0005737">
    <property type="term" value="C:cytoplasm"/>
    <property type="evidence" value="ECO:0007669"/>
    <property type="project" value="TreeGrafter"/>
</dbReference>
<organism evidence="7">
    <name type="scientific">Oppiella nova</name>
    <dbReference type="NCBI Taxonomy" id="334625"/>
    <lineage>
        <taxon>Eukaryota</taxon>
        <taxon>Metazoa</taxon>
        <taxon>Ecdysozoa</taxon>
        <taxon>Arthropoda</taxon>
        <taxon>Chelicerata</taxon>
        <taxon>Arachnida</taxon>
        <taxon>Acari</taxon>
        <taxon>Acariformes</taxon>
        <taxon>Sarcoptiformes</taxon>
        <taxon>Oribatida</taxon>
        <taxon>Brachypylina</taxon>
        <taxon>Oppioidea</taxon>
        <taxon>Oppiidae</taxon>
        <taxon>Oppiella</taxon>
    </lineage>
</organism>
<dbReference type="Gene3D" id="3.90.190.10">
    <property type="entry name" value="Protein tyrosine phosphatase superfamily"/>
    <property type="match status" value="1"/>
</dbReference>
<dbReference type="InterPro" id="IPR000340">
    <property type="entry name" value="Dual-sp_phosphatase_cat-dom"/>
</dbReference>
<dbReference type="PROSITE" id="PS50054">
    <property type="entry name" value="TYR_PHOSPHATASE_DUAL"/>
    <property type="match status" value="1"/>
</dbReference>
<evidence type="ECO:0000256" key="3">
    <source>
        <dbReference type="ARBA" id="ARBA00022912"/>
    </source>
</evidence>
<dbReference type="CDD" id="cd14514">
    <property type="entry name" value="DUSP14-like"/>
    <property type="match status" value="1"/>
</dbReference>
<dbReference type="Proteomes" id="UP000728032">
    <property type="component" value="Unassembled WGS sequence"/>
</dbReference>
<dbReference type="SUPFAM" id="SSF52799">
    <property type="entry name" value="(Phosphotyrosine protein) phosphatases II"/>
    <property type="match status" value="1"/>
</dbReference>
<dbReference type="EMBL" id="CAJPVJ010015899">
    <property type="protein sequence ID" value="CAG2176003.1"/>
    <property type="molecule type" value="Genomic_DNA"/>
</dbReference>
<dbReference type="PROSITE" id="PS00383">
    <property type="entry name" value="TYR_PHOSPHATASE_1"/>
    <property type="match status" value="1"/>
</dbReference>
<dbReference type="InterPro" id="IPR029021">
    <property type="entry name" value="Prot-tyrosine_phosphatase-like"/>
</dbReference>
<dbReference type="AlphaFoldDB" id="A0A7R9MGK4"/>
<feature type="domain" description="Tyrosine specific protein phosphatases" evidence="6">
    <location>
        <begin position="132"/>
        <end position="195"/>
    </location>
</feature>
<accession>A0A7R9MGK4</accession>
<sequence>MGCCSSQTQSTLKPLKNGNLLAAQSMKVTKSGHIINSKPVRKLMLQKEADRIARDPTCSPDFLTVFNPPLSVCNKLTKFVYLSGIASLTKENLEKLGITLIINATYEWPNIEVEGITCYRVPVDDGENDDISIYFDEVSDKIEENAQNGNKTLVHCMAGASRSTSLVLAYLMKYEKINLKNAFISNAFISVKKRRETARPNVGFWEQLIKYEIKIKGQASIKMLHITVDTVQVTVPDFYEKDYPDLYKREIEKQVKDGKDKLNNLKPKSQKQFNAQTNTYE</sequence>
<gene>
    <name evidence="7" type="ORF">ONB1V03_LOCUS15437</name>
</gene>
<feature type="compositionally biased region" description="Polar residues" evidence="4">
    <location>
        <begin position="266"/>
        <end position="281"/>
    </location>
</feature>
<evidence type="ECO:0000259" key="6">
    <source>
        <dbReference type="PROSITE" id="PS50056"/>
    </source>
</evidence>
<dbReference type="PROSITE" id="PS50056">
    <property type="entry name" value="TYR_PHOSPHATASE_2"/>
    <property type="match status" value="1"/>
</dbReference>
<dbReference type="PANTHER" id="PTHR45961:SF6">
    <property type="entry name" value="IP21249P"/>
    <property type="match status" value="1"/>
</dbReference>
<name>A0A7R9MGK4_9ACAR</name>
<dbReference type="OrthoDB" id="285418at2759"/>
<feature type="region of interest" description="Disordered" evidence="4">
    <location>
        <begin position="258"/>
        <end position="281"/>
    </location>
</feature>
<comment type="similarity">
    <text evidence="1">Belongs to the protein-tyrosine phosphatase family. Non-receptor class dual specificity subfamily.</text>
</comment>
<dbReference type="EMBL" id="OC930724">
    <property type="protein sequence ID" value="CAD7658817.1"/>
    <property type="molecule type" value="Genomic_DNA"/>
</dbReference>
<evidence type="ECO:0000256" key="4">
    <source>
        <dbReference type="SAM" id="MobiDB-lite"/>
    </source>
</evidence>
<evidence type="ECO:0008006" key="9">
    <source>
        <dbReference type="Google" id="ProtNLM"/>
    </source>
</evidence>
<feature type="domain" description="Tyrosine-protein phosphatase" evidence="5">
    <location>
        <begin position="72"/>
        <end position="217"/>
    </location>
</feature>
<dbReference type="InterPro" id="IPR020422">
    <property type="entry name" value="TYR_PHOSPHATASE_DUAL_dom"/>
</dbReference>
<dbReference type="InterPro" id="IPR000387">
    <property type="entry name" value="Tyr_Pase_dom"/>
</dbReference>
<reference evidence="7" key="1">
    <citation type="submission" date="2020-11" db="EMBL/GenBank/DDBJ databases">
        <authorList>
            <person name="Tran Van P."/>
        </authorList>
    </citation>
    <scope>NUCLEOTIDE SEQUENCE</scope>
</reference>
<dbReference type="PANTHER" id="PTHR45961">
    <property type="entry name" value="IP21249P"/>
    <property type="match status" value="1"/>
</dbReference>
<evidence type="ECO:0000256" key="1">
    <source>
        <dbReference type="ARBA" id="ARBA00008601"/>
    </source>
</evidence>
<evidence type="ECO:0000313" key="7">
    <source>
        <dbReference type="EMBL" id="CAD7658817.1"/>
    </source>
</evidence>
<proteinExistence type="inferred from homology"/>
<dbReference type="GO" id="GO:0004721">
    <property type="term" value="F:phosphoprotein phosphatase activity"/>
    <property type="evidence" value="ECO:0007669"/>
    <property type="project" value="UniProtKB-KW"/>
</dbReference>
<dbReference type="InterPro" id="IPR052103">
    <property type="entry name" value="Dual_spec_Phospatases"/>
</dbReference>
<evidence type="ECO:0000313" key="8">
    <source>
        <dbReference type="Proteomes" id="UP000728032"/>
    </source>
</evidence>